<keyword evidence="5 9" id="KW-0028">Amino-acid biosynthesis</keyword>
<evidence type="ECO:0000256" key="1">
    <source>
        <dbReference type="ARBA" id="ARBA00002174"/>
    </source>
</evidence>
<dbReference type="GO" id="GO:0009073">
    <property type="term" value="P:aromatic amino acid family biosynthetic process"/>
    <property type="evidence" value="ECO:0007669"/>
    <property type="project" value="UniProtKB-KW"/>
</dbReference>
<dbReference type="HAMAP" id="MF_00210">
    <property type="entry name" value="EPSP_synth"/>
    <property type="match status" value="1"/>
</dbReference>
<comment type="pathway">
    <text evidence="2 9">Metabolic intermediate biosynthesis; chorismate biosynthesis; chorismate from D-erythrose 4-phosphate and phosphoenolpyruvate: step 6/7.</text>
</comment>
<comment type="caution">
    <text evidence="11">The sequence shown here is derived from an EMBL/GenBank/DDBJ whole genome shotgun (WGS) entry which is preliminary data.</text>
</comment>
<feature type="binding site" evidence="9">
    <location>
        <position position="167"/>
    </location>
    <ligand>
        <name>3-phosphoshikimate</name>
        <dbReference type="ChEBI" id="CHEBI:145989"/>
    </ligand>
</feature>
<feature type="binding site" evidence="9">
    <location>
        <position position="22"/>
    </location>
    <ligand>
        <name>phosphoenolpyruvate</name>
        <dbReference type="ChEBI" id="CHEBI:58702"/>
    </ligand>
</feature>
<comment type="caution">
    <text evidence="9">Lacks conserved residue(s) required for the propagation of feature annotation.</text>
</comment>
<dbReference type="GO" id="GO:0005737">
    <property type="term" value="C:cytoplasm"/>
    <property type="evidence" value="ECO:0007669"/>
    <property type="project" value="UniProtKB-SubCell"/>
</dbReference>
<feature type="binding site" evidence="9">
    <location>
        <position position="169"/>
    </location>
    <ligand>
        <name>3-phosphoshikimate</name>
        <dbReference type="ChEBI" id="CHEBI:145989"/>
    </ligand>
</feature>
<feature type="binding site" evidence="9">
    <location>
        <position position="346"/>
    </location>
    <ligand>
        <name>phosphoenolpyruvate</name>
        <dbReference type="ChEBI" id="CHEBI:58702"/>
    </ligand>
</feature>
<dbReference type="SUPFAM" id="SSF55205">
    <property type="entry name" value="EPT/RTPC-like"/>
    <property type="match status" value="1"/>
</dbReference>
<evidence type="ECO:0000256" key="7">
    <source>
        <dbReference type="ARBA" id="ARBA00023141"/>
    </source>
</evidence>
<protein>
    <recommendedName>
        <fullName evidence="9">3-phosphoshikimate 1-carboxyvinyltransferase</fullName>
        <ecNumber evidence="9">2.5.1.19</ecNumber>
    </recommendedName>
    <alternativeName>
        <fullName evidence="9">5-enolpyruvylshikimate-3-phosphate synthase</fullName>
        <shortName evidence="9">EPSP synthase</shortName>
        <shortName evidence="9">EPSPS</shortName>
    </alternativeName>
</protein>
<evidence type="ECO:0000259" key="10">
    <source>
        <dbReference type="Pfam" id="PF00275"/>
    </source>
</evidence>
<dbReference type="InterPro" id="IPR036968">
    <property type="entry name" value="Enolpyruvate_Tfrase_sf"/>
</dbReference>
<dbReference type="AlphaFoldDB" id="A0A841Q1T6"/>
<organism evidence="11 12">
    <name type="scientific">Salirhabdus euzebyi</name>
    <dbReference type="NCBI Taxonomy" id="394506"/>
    <lineage>
        <taxon>Bacteria</taxon>
        <taxon>Bacillati</taxon>
        <taxon>Bacillota</taxon>
        <taxon>Bacilli</taxon>
        <taxon>Bacillales</taxon>
        <taxon>Bacillaceae</taxon>
        <taxon>Salirhabdus</taxon>
    </lineage>
</organism>
<dbReference type="UniPathway" id="UPA00053">
    <property type="reaction ID" value="UER00089"/>
</dbReference>
<feature type="binding site" evidence="9">
    <location>
        <position position="315"/>
    </location>
    <ligand>
        <name>3-phosphoshikimate</name>
        <dbReference type="ChEBI" id="CHEBI:145989"/>
    </ligand>
</feature>
<evidence type="ECO:0000256" key="8">
    <source>
        <dbReference type="ARBA" id="ARBA00044633"/>
    </source>
</evidence>
<dbReference type="RefSeq" id="WP_174495107.1">
    <property type="nucleotide sequence ID" value="NZ_CADDWK010000002.1"/>
</dbReference>
<keyword evidence="6 9" id="KW-0808">Transferase</keyword>
<feature type="binding site" evidence="9">
    <location>
        <position position="342"/>
    </location>
    <ligand>
        <name>3-phosphoshikimate</name>
        <dbReference type="ChEBI" id="CHEBI:145989"/>
    </ligand>
</feature>
<comment type="catalytic activity">
    <reaction evidence="8">
        <text>3-phosphoshikimate + phosphoenolpyruvate = 5-O-(1-carboxyvinyl)-3-phosphoshikimate + phosphate</text>
        <dbReference type="Rhea" id="RHEA:21256"/>
        <dbReference type="ChEBI" id="CHEBI:43474"/>
        <dbReference type="ChEBI" id="CHEBI:57701"/>
        <dbReference type="ChEBI" id="CHEBI:58702"/>
        <dbReference type="ChEBI" id="CHEBI:145989"/>
        <dbReference type="EC" id="2.5.1.19"/>
    </reaction>
    <physiologicalReaction direction="left-to-right" evidence="8">
        <dbReference type="Rhea" id="RHEA:21257"/>
    </physiologicalReaction>
</comment>
<dbReference type="GO" id="GO:0009423">
    <property type="term" value="P:chorismate biosynthetic process"/>
    <property type="evidence" value="ECO:0007669"/>
    <property type="project" value="UniProtKB-UniRule"/>
</dbReference>
<comment type="similarity">
    <text evidence="3 9">Belongs to the EPSP synthase family.</text>
</comment>
<evidence type="ECO:0000313" key="11">
    <source>
        <dbReference type="EMBL" id="MBB6452212.1"/>
    </source>
</evidence>
<dbReference type="PIRSF" id="PIRSF000505">
    <property type="entry name" value="EPSPS"/>
    <property type="match status" value="1"/>
</dbReference>
<dbReference type="FunFam" id="3.65.10.10:FF:000005">
    <property type="entry name" value="3-phosphoshikimate 1-carboxyvinyltransferase"/>
    <property type="match status" value="1"/>
</dbReference>
<feature type="binding site" evidence="9">
    <location>
        <position position="22"/>
    </location>
    <ligand>
        <name>3-phosphoshikimate</name>
        <dbReference type="ChEBI" id="CHEBI:145989"/>
    </ligand>
</feature>
<dbReference type="NCBIfam" id="TIGR01356">
    <property type="entry name" value="aroA"/>
    <property type="match status" value="1"/>
</dbReference>
<comment type="subunit">
    <text evidence="9">Monomer.</text>
</comment>
<dbReference type="PANTHER" id="PTHR21090:SF5">
    <property type="entry name" value="PENTAFUNCTIONAL AROM POLYPEPTIDE"/>
    <property type="match status" value="1"/>
</dbReference>
<feature type="binding site" evidence="9">
    <location>
        <position position="23"/>
    </location>
    <ligand>
        <name>3-phosphoshikimate</name>
        <dbReference type="ChEBI" id="CHEBI:145989"/>
    </ligand>
</feature>
<dbReference type="Proteomes" id="UP000581688">
    <property type="component" value="Unassembled WGS sequence"/>
</dbReference>
<evidence type="ECO:0000256" key="4">
    <source>
        <dbReference type="ARBA" id="ARBA00022490"/>
    </source>
</evidence>
<feature type="binding site" evidence="9">
    <location>
        <position position="27"/>
    </location>
    <ligand>
        <name>3-phosphoshikimate</name>
        <dbReference type="ChEBI" id="CHEBI:145989"/>
    </ligand>
</feature>
<reference evidence="11 12" key="1">
    <citation type="submission" date="2020-08" db="EMBL/GenBank/DDBJ databases">
        <title>Genomic Encyclopedia of Type Strains, Phase IV (KMG-IV): sequencing the most valuable type-strain genomes for metagenomic binning, comparative biology and taxonomic classification.</title>
        <authorList>
            <person name="Goeker M."/>
        </authorList>
    </citation>
    <scope>NUCLEOTIDE SEQUENCE [LARGE SCALE GENOMIC DNA]</scope>
    <source>
        <strain evidence="11 12">DSM 19612</strain>
    </source>
</reference>
<accession>A0A841Q1T6</accession>
<feature type="binding site" evidence="9">
    <location>
        <position position="94"/>
    </location>
    <ligand>
        <name>phosphoenolpyruvate</name>
        <dbReference type="ChEBI" id="CHEBI:58702"/>
    </ligand>
</feature>
<name>A0A841Q1T6_9BACI</name>
<proteinExistence type="inferred from homology"/>
<evidence type="ECO:0000256" key="9">
    <source>
        <dbReference type="HAMAP-Rule" id="MF_00210"/>
    </source>
</evidence>
<comment type="subcellular location">
    <subcellularLocation>
        <location evidence="9">Cytoplasm</location>
    </subcellularLocation>
</comment>
<keyword evidence="7 9" id="KW-0057">Aromatic amino acid biosynthesis</keyword>
<dbReference type="FunFam" id="3.65.10.10:FF:000006">
    <property type="entry name" value="3-phosphoshikimate 1-carboxyvinyltransferase"/>
    <property type="match status" value="1"/>
</dbReference>
<dbReference type="GO" id="GO:0003866">
    <property type="term" value="F:3-phosphoshikimate 1-carboxyvinyltransferase activity"/>
    <property type="evidence" value="ECO:0007669"/>
    <property type="project" value="UniProtKB-UniRule"/>
</dbReference>
<feature type="binding site" evidence="9">
    <location>
        <position position="122"/>
    </location>
    <ligand>
        <name>phosphoenolpyruvate</name>
        <dbReference type="ChEBI" id="CHEBI:58702"/>
    </ligand>
</feature>
<dbReference type="CDD" id="cd01556">
    <property type="entry name" value="EPSP_synthase"/>
    <property type="match status" value="1"/>
</dbReference>
<evidence type="ECO:0000256" key="2">
    <source>
        <dbReference type="ARBA" id="ARBA00004811"/>
    </source>
</evidence>
<dbReference type="EMBL" id="JACHGH010000002">
    <property type="protein sequence ID" value="MBB6452212.1"/>
    <property type="molecule type" value="Genomic_DNA"/>
</dbReference>
<dbReference type="PROSITE" id="PS00104">
    <property type="entry name" value="EPSP_SYNTHASE_1"/>
    <property type="match status" value="1"/>
</dbReference>
<feature type="binding site" evidence="9">
    <location>
        <position position="388"/>
    </location>
    <ligand>
        <name>phosphoenolpyruvate</name>
        <dbReference type="ChEBI" id="CHEBI:58702"/>
    </ligand>
</feature>
<gene>
    <name evidence="9" type="primary">aroA</name>
    <name evidence="11" type="ORF">HNQ94_000657</name>
</gene>
<dbReference type="InterPro" id="IPR013792">
    <property type="entry name" value="RNA3'P_cycl/enolpyr_Trfase_a/b"/>
</dbReference>
<dbReference type="InterPro" id="IPR006264">
    <property type="entry name" value="EPSP_synthase"/>
</dbReference>
<dbReference type="GO" id="GO:0008652">
    <property type="term" value="P:amino acid biosynthetic process"/>
    <property type="evidence" value="ECO:0007669"/>
    <property type="project" value="UniProtKB-KW"/>
</dbReference>
<dbReference type="InterPro" id="IPR023193">
    <property type="entry name" value="EPSP_synthase_CS"/>
</dbReference>
<sequence length="432" mass="46271">MNKKVNLSNYHLSGKMTVPGDKSMSHRAVIFGSLAKGETTIEHFLMGEDCLRTIKAFQEMGVQIEQEGLTVKIISDGVNGLQEPKHPIDFGNSGTTARLLLGVFSGQSFHSVLVGDDSLSKRPMDRVTVPLSLMGAKTDGRVNGKYLPMSIRGGQLKPITYELPVNSAQVKSAILLAGLFTNGKTSVIEPVKTRDHTEKMIGAFGGKIDMDGHTVSIEGGQQLTGTSIKIPGDISSAAFFITAAAITQNSSITISGVGLNETRTGIIDVLKQMGAQLETNVTNHIGDEMVGDITIRTSDLKGTTIAGDMIPRLIDELPLIALAATQAKGVTEIRDAEELRFKETDRIKAVVDVLTRLGANITEVEDGMIIQGGTSLKGAVVPSYGDHRIGMMSAIASLLVVGEVEIENPECINISYPNFFDDLFSIVVRNES</sequence>
<keyword evidence="12" id="KW-1185">Reference proteome</keyword>
<feature type="active site" description="Proton acceptor" evidence="9">
    <location>
        <position position="315"/>
    </location>
</feature>
<dbReference type="InterPro" id="IPR001986">
    <property type="entry name" value="Enolpyruvate_Tfrase_dom"/>
</dbReference>
<dbReference type="PANTHER" id="PTHR21090">
    <property type="entry name" value="AROM/DEHYDROQUINATE SYNTHASE"/>
    <property type="match status" value="1"/>
</dbReference>
<dbReference type="EC" id="2.5.1.19" evidence="9"/>
<evidence type="ECO:0000313" key="12">
    <source>
        <dbReference type="Proteomes" id="UP000581688"/>
    </source>
</evidence>
<dbReference type="PROSITE" id="PS00885">
    <property type="entry name" value="EPSP_SYNTHASE_2"/>
    <property type="match status" value="1"/>
</dbReference>
<keyword evidence="4 9" id="KW-0963">Cytoplasm</keyword>
<evidence type="ECO:0000256" key="6">
    <source>
        <dbReference type="ARBA" id="ARBA00022679"/>
    </source>
</evidence>
<dbReference type="Gene3D" id="3.65.10.10">
    <property type="entry name" value="Enolpyruvate transferase domain"/>
    <property type="match status" value="2"/>
</dbReference>
<dbReference type="Pfam" id="PF00275">
    <property type="entry name" value="EPSP_synthase"/>
    <property type="match status" value="1"/>
</dbReference>
<comment type="function">
    <text evidence="1 9">Catalyzes the transfer of the enolpyruvyl moiety of phosphoenolpyruvate (PEP) to the 5-hydroxyl of shikimate-3-phosphate (S3P) to produce enolpyruvyl shikimate-3-phosphate and inorganic phosphate.</text>
</comment>
<evidence type="ECO:0000256" key="3">
    <source>
        <dbReference type="ARBA" id="ARBA00009948"/>
    </source>
</evidence>
<feature type="domain" description="Enolpyruvate transferase" evidence="10">
    <location>
        <begin position="11"/>
        <end position="423"/>
    </location>
</feature>
<evidence type="ECO:0000256" key="5">
    <source>
        <dbReference type="ARBA" id="ARBA00022605"/>
    </source>
</evidence>
<feature type="binding site" evidence="9">
    <location>
        <position position="169"/>
    </location>
    <ligand>
        <name>phosphoenolpyruvate</name>
        <dbReference type="ChEBI" id="CHEBI:58702"/>
    </ligand>
</feature>